<dbReference type="EMBL" id="FO203512">
    <property type="protein sequence ID" value="CCK77049.1"/>
    <property type="molecule type" value="Genomic_DNA"/>
</dbReference>
<dbReference type="PANTHER" id="PTHR37302">
    <property type="entry name" value="SLR1116 PROTEIN"/>
    <property type="match status" value="1"/>
</dbReference>
<dbReference type="Pfam" id="PF05163">
    <property type="entry name" value="DinB"/>
    <property type="match status" value="1"/>
</dbReference>
<dbReference type="PANTHER" id="PTHR37302:SF1">
    <property type="entry name" value="PROTEIN DINB"/>
    <property type="match status" value="1"/>
</dbReference>
<dbReference type="KEGG" id="oai:OLEAN_C28730"/>
<dbReference type="HOGENOM" id="CLU_101283_1_1_6"/>
<dbReference type="OrthoDB" id="9807509at2"/>
<proteinExistence type="inferred from homology"/>
<reference evidence="4 5" key="1">
    <citation type="journal article" date="2013" name="Nat. Commun.">
        <title>Genome sequence and functional genomic analysis of the oil-degrading bacterium Oleispira antarctica.</title>
        <authorList>
            <person name="Kube M."/>
            <person name="Chernikova T.N."/>
            <person name="Al-Ramahi Y."/>
            <person name="Beloqui A."/>
            <person name="Lopez-Cortez N."/>
            <person name="Guazzaroni M.E."/>
            <person name="Heipieper H.J."/>
            <person name="Klages S."/>
            <person name="Kotsyurbenko O.R."/>
            <person name="Langer I."/>
            <person name="Nechitaylo T.Y."/>
            <person name="Lunsdorf H."/>
            <person name="Fernandez M."/>
            <person name="Juarez S."/>
            <person name="Ciordia S."/>
            <person name="Singer A."/>
            <person name="Kagan O."/>
            <person name="Egorova O."/>
            <person name="Petit P.A."/>
            <person name="Stogios P."/>
            <person name="Kim Y."/>
            <person name="Tchigvintsev A."/>
            <person name="Flick R."/>
            <person name="Denaro R."/>
            <person name="Genovese M."/>
            <person name="Albar J.P."/>
            <person name="Reva O.N."/>
            <person name="Martinez-Gomariz M."/>
            <person name="Tran H."/>
            <person name="Ferrer M."/>
            <person name="Savchenko A."/>
            <person name="Yakunin A.F."/>
            <person name="Yakimov M.M."/>
            <person name="Golyshina O.V."/>
            <person name="Reinhardt R."/>
            <person name="Golyshin P.N."/>
        </authorList>
    </citation>
    <scope>NUCLEOTIDE SEQUENCE [LARGE SCALE GENOMIC DNA]</scope>
</reference>
<dbReference type="InterPro" id="IPR034660">
    <property type="entry name" value="DinB/YfiT-like"/>
</dbReference>
<dbReference type="Gene3D" id="1.20.120.450">
    <property type="entry name" value="dinb family like domain"/>
    <property type="match status" value="1"/>
</dbReference>
<dbReference type="GO" id="GO:0046872">
    <property type="term" value="F:metal ion binding"/>
    <property type="evidence" value="ECO:0007669"/>
    <property type="project" value="UniProtKB-KW"/>
</dbReference>
<evidence type="ECO:0000313" key="5">
    <source>
        <dbReference type="Proteomes" id="UP000032749"/>
    </source>
</evidence>
<comment type="similarity">
    <text evidence="1">Belongs to the DinB family.</text>
</comment>
<dbReference type="InterPro" id="IPR007837">
    <property type="entry name" value="DinB"/>
</dbReference>
<feature type="binding site" evidence="3">
    <location>
        <position position="50"/>
    </location>
    <ligand>
        <name>a divalent metal cation</name>
        <dbReference type="ChEBI" id="CHEBI:60240"/>
    </ligand>
</feature>
<accession>R4YUU3</accession>
<dbReference type="STRING" id="698738.OLEAN_C28730"/>
<protein>
    <submittedName>
        <fullName evidence="4">DinB family protein</fullName>
    </submittedName>
</protein>
<dbReference type="AlphaFoldDB" id="R4YUU3"/>
<sequence length="175" mass="20456">MQWSDHYRRHARYNAWINQSLLEASLSLPVADQNKDQGVFFHSLTGSWNHIMVGDLLWLNRLAKIFPILDDKIDNWPLPTQLDQILYKNLAELAKARQQLDELIIQWCDFLRESDCEDRLQYFNSQEALRVKPLPDVMQHLFNHQTHHRGQISALLSQLGVNYGTTDFIAMPGDD</sequence>
<name>R4YUU3_OLEAN</name>
<keyword evidence="2 3" id="KW-0479">Metal-binding</keyword>
<evidence type="ECO:0000256" key="2">
    <source>
        <dbReference type="ARBA" id="ARBA00022723"/>
    </source>
</evidence>
<feature type="binding site" evidence="3">
    <location>
        <position position="148"/>
    </location>
    <ligand>
        <name>a divalent metal cation</name>
        <dbReference type="ChEBI" id="CHEBI:60240"/>
    </ligand>
</feature>
<feature type="binding site" evidence="3">
    <location>
        <position position="144"/>
    </location>
    <ligand>
        <name>a divalent metal cation</name>
        <dbReference type="ChEBI" id="CHEBI:60240"/>
    </ligand>
</feature>
<evidence type="ECO:0000313" key="4">
    <source>
        <dbReference type="EMBL" id="CCK77049.1"/>
    </source>
</evidence>
<dbReference type="SUPFAM" id="SSF109854">
    <property type="entry name" value="DinB/YfiT-like putative metalloenzymes"/>
    <property type="match status" value="1"/>
</dbReference>
<dbReference type="Proteomes" id="UP000032749">
    <property type="component" value="Chromosome"/>
</dbReference>
<gene>
    <name evidence="4" type="ORF">OLEAN_C28730</name>
</gene>
<organism evidence="4 5">
    <name type="scientific">Oleispira antarctica RB-8</name>
    <dbReference type="NCBI Taxonomy" id="698738"/>
    <lineage>
        <taxon>Bacteria</taxon>
        <taxon>Pseudomonadati</taxon>
        <taxon>Pseudomonadota</taxon>
        <taxon>Gammaproteobacteria</taxon>
        <taxon>Oceanospirillales</taxon>
        <taxon>Oceanospirillaceae</taxon>
        <taxon>Oleispira</taxon>
    </lineage>
</organism>
<evidence type="ECO:0000256" key="3">
    <source>
        <dbReference type="PIRSR" id="PIRSR607837-1"/>
    </source>
</evidence>
<evidence type="ECO:0000256" key="1">
    <source>
        <dbReference type="ARBA" id="ARBA00008635"/>
    </source>
</evidence>
<keyword evidence="5" id="KW-1185">Reference proteome</keyword>